<dbReference type="OrthoDB" id="9768793at2"/>
<evidence type="ECO:0000256" key="1">
    <source>
        <dbReference type="ARBA" id="ARBA00023002"/>
    </source>
</evidence>
<dbReference type="GO" id="GO:0016491">
    <property type="term" value="F:oxidoreductase activity"/>
    <property type="evidence" value="ECO:0007669"/>
    <property type="project" value="UniProtKB-KW"/>
</dbReference>
<dbReference type="InterPro" id="IPR050523">
    <property type="entry name" value="AKR_Detox_Biosynth"/>
</dbReference>
<dbReference type="SUPFAM" id="SSF51430">
    <property type="entry name" value="NAD(P)-linked oxidoreductase"/>
    <property type="match status" value="1"/>
</dbReference>
<dbReference type="RefSeq" id="WP_105806012.1">
    <property type="nucleotide sequence ID" value="NZ_MWZD01000019.1"/>
</dbReference>
<dbReference type="Proteomes" id="UP000238650">
    <property type="component" value="Unassembled WGS sequence"/>
</dbReference>
<keyword evidence="4" id="KW-1185">Reference proteome</keyword>
<dbReference type="InterPro" id="IPR036812">
    <property type="entry name" value="NAD(P)_OxRdtase_dom_sf"/>
</dbReference>
<dbReference type="CDD" id="cd19080">
    <property type="entry name" value="AKR_AKR9A_9B"/>
    <property type="match status" value="1"/>
</dbReference>
<dbReference type="PANTHER" id="PTHR43364:SF4">
    <property type="entry name" value="NAD(P)-LINKED OXIDOREDUCTASE SUPERFAMILY PROTEIN"/>
    <property type="match status" value="1"/>
</dbReference>
<evidence type="ECO:0000259" key="2">
    <source>
        <dbReference type="Pfam" id="PF00248"/>
    </source>
</evidence>
<name>A0A2S9QLI9_9MICO</name>
<keyword evidence="1" id="KW-0560">Oxidoreductase</keyword>
<dbReference type="AlphaFoldDB" id="A0A2S9QLI9"/>
<feature type="domain" description="NADP-dependent oxidoreductase" evidence="2">
    <location>
        <begin position="19"/>
        <end position="317"/>
    </location>
</feature>
<evidence type="ECO:0000313" key="3">
    <source>
        <dbReference type="EMBL" id="PRI10447.1"/>
    </source>
</evidence>
<dbReference type="Gene3D" id="3.20.20.100">
    <property type="entry name" value="NADP-dependent oxidoreductase domain"/>
    <property type="match status" value="1"/>
</dbReference>
<dbReference type="EMBL" id="MWZD01000019">
    <property type="protein sequence ID" value="PRI10447.1"/>
    <property type="molecule type" value="Genomic_DNA"/>
</dbReference>
<dbReference type="PRINTS" id="PR00069">
    <property type="entry name" value="ALDKETRDTASE"/>
</dbReference>
<organism evidence="3 4">
    <name type="scientific">Leucobacter massiliensis</name>
    <dbReference type="NCBI Taxonomy" id="1686285"/>
    <lineage>
        <taxon>Bacteria</taxon>
        <taxon>Bacillati</taxon>
        <taxon>Actinomycetota</taxon>
        <taxon>Actinomycetes</taxon>
        <taxon>Micrococcales</taxon>
        <taxon>Microbacteriaceae</taxon>
        <taxon>Leucobacter</taxon>
    </lineage>
</organism>
<dbReference type="InterPro" id="IPR023210">
    <property type="entry name" value="NADP_OxRdtase_dom"/>
</dbReference>
<protein>
    <submittedName>
        <fullName evidence="3">Oxidoreductase</fullName>
    </submittedName>
</protein>
<sequence>MRYTTFGRRTGLRVSEYALGTGNFGTGWGAGTERNEAKAIFDRFVEAGGNFIDTADTYQAGQSEQLVGEFIHRGRDDLVLATKFTVGASPERKLQRTGNARKNLRISVEESLTRLNTDYIDVLWVHYPDALTPVEELLRGLDDLVSQGKILYVAFSNFPAWRVSRASLLADVSGWAPVAGIQVEYSLVERTAERELLPMAEALGLGVTLWSPLGGGLLTGKYRQSSEGRLSDWGNLVHTETDAQTTATVDAVIDIAERVGRTPAQVATAWVRERARRLVTPGIPIIGPRRLSQLDDYLAALTLDLDDAQCDRLDEVSQIPLGIPHQANQKALNGLQGGQSSEFDAPVVPVA</sequence>
<evidence type="ECO:0000313" key="4">
    <source>
        <dbReference type="Proteomes" id="UP000238650"/>
    </source>
</evidence>
<dbReference type="GO" id="GO:0005829">
    <property type="term" value="C:cytosol"/>
    <property type="evidence" value="ECO:0007669"/>
    <property type="project" value="TreeGrafter"/>
</dbReference>
<comment type="caution">
    <text evidence="3">The sequence shown here is derived from an EMBL/GenBank/DDBJ whole genome shotgun (WGS) entry which is preliminary data.</text>
</comment>
<gene>
    <name evidence="3" type="ORF">B4915_11735</name>
</gene>
<dbReference type="PANTHER" id="PTHR43364">
    <property type="entry name" value="NADH-SPECIFIC METHYLGLYOXAL REDUCTASE-RELATED"/>
    <property type="match status" value="1"/>
</dbReference>
<proteinExistence type="predicted"/>
<dbReference type="InterPro" id="IPR020471">
    <property type="entry name" value="AKR"/>
</dbReference>
<accession>A0A2S9QLI9</accession>
<reference evidence="3 4" key="1">
    <citation type="journal article" date="2017" name="New Microbes New Infect">
        <title>Genome sequence of 'Leucobacter massiliensis' sp. nov. isolated from human pharynx after travel to the 2014 Hajj.</title>
        <authorList>
            <person name="Leangapichart T."/>
            <person name="Gautret P."/>
            <person name="Nguyen T.T."/>
            <person name="Armstrong N."/>
            <person name="Rolain J.M."/>
        </authorList>
    </citation>
    <scope>NUCLEOTIDE SEQUENCE [LARGE SCALE GENOMIC DNA]</scope>
    <source>
        <strain evidence="3 4">122RC15</strain>
    </source>
</reference>
<dbReference type="Pfam" id="PF00248">
    <property type="entry name" value="Aldo_ket_red"/>
    <property type="match status" value="1"/>
</dbReference>